<evidence type="ECO:0000256" key="2">
    <source>
        <dbReference type="ARBA" id="ARBA00022448"/>
    </source>
</evidence>
<dbReference type="PROSITE" id="PS51201">
    <property type="entry name" value="RCK_N"/>
    <property type="match status" value="2"/>
</dbReference>
<dbReference type="GO" id="GO:0015079">
    <property type="term" value="F:potassium ion transmembrane transporter activity"/>
    <property type="evidence" value="ECO:0007669"/>
    <property type="project" value="InterPro"/>
</dbReference>
<evidence type="ECO:0000256" key="6">
    <source>
        <dbReference type="ARBA" id="ARBA00023065"/>
    </source>
</evidence>
<dbReference type="InterPro" id="IPR036721">
    <property type="entry name" value="RCK_C_sf"/>
</dbReference>
<name>A0A8G2C872_9BACT</name>
<dbReference type="PANTHER" id="PTHR43833">
    <property type="entry name" value="POTASSIUM CHANNEL PROTEIN 2-RELATED-RELATED"/>
    <property type="match status" value="1"/>
</dbReference>
<evidence type="ECO:0000313" key="10">
    <source>
        <dbReference type="Proteomes" id="UP000184001"/>
    </source>
</evidence>
<dbReference type="NCBIfam" id="NF007041">
    <property type="entry name" value="PRK09496.3-4"/>
    <property type="match status" value="1"/>
</dbReference>
<evidence type="ECO:0000259" key="8">
    <source>
        <dbReference type="PROSITE" id="PS51202"/>
    </source>
</evidence>
<dbReference type="GO" id="GO:0005886">
    <property type="term" value="C:plasma membrane"/>
    <property type="evidence" value="ECO:0007669"/>
    <property type="project" value="InterPro"/>
</dbReference>
<feature type="domain" description="RCK C-terminal" evidence="8">
    <location>
        <begin position="183"/>
        <end position="266"/>
    </location>
</feature>
<feature type="domain" description="RCK N-terminal" evidence="7">
    <location>
        <begin position="271"/>
        <end position="388"/>
    </location>
</feature>
<dbReference type="Proteomes" id="UP000184001">
    <property type="component" value="Unassembled WGS sequence"/>
</dbReference>
<accession>A0A8G2C872</accession>
<dbReference type="PROSITE" id="PS51202">
    <property type="entry name" value="RCK_C"/>
    <property type="match status" value="2"/>
</dbReference>
<keyword evidence="5" id="KW-0520">NAD</keyword>
<keyword evidence="4" id="KW-0630">Potassium</keyword>
<comment type="caution">
    <text evidence="9">The sequence shown here is derived from an EMBL/GenBank/DDBJ whole genome shotgun (WGS) entry which is preliminary data.</text>
</comment>
<feature type="domain" description="RCK N-terminal" evidence="7">
    <location>
        <begin position="41"/>
        <end position="163"/>
    </location>
</feature>
<dbReference type="Pfam" id="PF02254">
    <property type="entry name" value="TrkA_N"/>
    <property type="match status" value="2"/>
</dbReference>
<dbReference type="NCBIfam" id="NF007031">
    <property type="entry name" value="PRK09496.1-2"/>
    <property type="match status" value="1"/>
</dbReference>
<dbReference type="InterPro" id="IPR006036">
    <property type="entry name" value="K_uptake_TrkA"/>
</dbReference>
<evidence type="ECO:0000256" key="3">
    <source>
        <dbReference type="ARBA" id="ARBA00022538"/>
    </source>
</evidence>
<dbReference type="PRINTS" id="PR00335">
    <property type="entry name" value="KUPTAKETRKA"/>
</dbReference>
<sequence length="494" mass="53243">MAGTAACGHCHGAYAPNFLCLTFLGVTLYMRLFNREPKADQLKVVIVGAGEVGYHISHRLAQEHKQVVVIDQDENALRRISEILDVQTILGSGSSPKVLKDAGAANADIFLAVTDSDEVNIIACLFANIIAPDAKKLARIRNEEYSGYSKELSENLLNISAIINPEVEVIKSIDRLLSMPGAVDYNEFAAGKIKLIGVRMGHGPLLDQTLMNFRSVVSDSDVIIAAIVRDDALIIPGGSDTIQKDDIVYFVCKNTSLESVRKACGRSLDPIKNAFIIGGGNIGFRLASLFEKKGIHTKIVDSNPDRCSVLAEKLDAALVLCGDGTDQEFLQEENIAEMDVVVSLTSDEETNILTSLLAKNLGVKKTVTRVNKLAYQPLIKAVGIDHSVSPRLSAVNSILQYVRQGNVLSSVSISGEGAEALEAIAESHSEIVGKPIKDLPFPKGTLVIGIMRDTEVIIPNGESVILPDDRIIILTTPENVARVEQALVVTLQSV</sequence>
<feature type="domain" description="RCK C-terminal" evidence="8">
    <location>
        <begin position="408"/>
        <end position="489"/>
    </location>
</feature>
<dbReference type="PANTHER" id="PTHR43833:SF5">
    <property type="entry name" value="TRK SYSTEM POTASSIUM UPTAKE PROTEIN TRKA"/>
    <property type="match status" value="1"/>
</dbReference>
<dbReference type="NCBIfam" id="NF007032">
    <property type="entry name" value="PRK09496.1-4"/>
    <property type="match status" value="1"/>
</dbReference>
<dbReference type="SUPFAM" id="SSF116726">
    <property type="entry name" value="TrkA C-terminal domain-like"/>
    <property type="match status" value="2"/>
</dbReference>
<reference evidence="9 10" key="1">
    <citation type="submission" date="2016-11" db="EMBL/GenBank/DDBJ databases">
        <authorList>
            <person name="Varghese N."/>
            <person name="Submissions S."/>
        </authorList>
    </citation>
    <scope>NUCLEOTIDE SEQUENCE [LARGE SCALE GENOMIC DNA]</scope>
    <source>
        <strain evidence="9 10">DSM 17919</strain>
    </source>
</reference>
<dbReference type="InterPro" id="IPR050721">
    <property type="entry name" value="Trk_Ktr_HKT_K-transport"/>
</dbReference>
<organism evidence="9 10">
    <name type="scientific">Halodesulfovibrio aestuarii</name>
    <dbReference type="NCBI Taxonomy" id="126333"/>
    <lineage>
        <taxon>Bacteria</taxon>
        <taxon>Pseudomonadati</taxon>
        <taxon>Thermodesulfobacteriota</taxon>
        <taxon>Desulfovibrionia</taxon>
        <taxon>Desulfovibrionales</taxon>
        <taxon>Desulfovibrionaceae</taxon>
        <taxon>Halodesulfovibrio</taxon>
    </lineage>
</organism>
<dbReference type="EMBL" id="FQZR01000002">
    <property type="protein sequence ID" value="SHI64625.1"/>
    <property type="molecule type" value="Genomic_DNA"/>
</dbReference>
<evidence type="ECO:0000256" key="5">
    <source>
        <dbReference type="ARBA" id="ARBA00023027"/>
    </source>
</evidence>
<keyword evidence="2" id="KW-0813">Transport</keyword>
<dbReference type="Pfam" id="PF02080">
    <property type="entry name" value="TrkA_C"/>
    <property type="match status" value="2"/>
</dbReference>
<dbReference type="InterPro" id="IPR006037">
    <property type="entry name" value="RCK_C"/>
</dbReference>
<evidence type="ECO:0000313" key="9">
    <source>
        <dbReference type="EMBL" id="SHI64625.1"/>
    </source>
</evidence>
<keyword evidence="6" id="KW-0406">Ion transport</keyword>
<evidence type="ECO:0000256" key="4">
    <source>
        <dbReference type="ARBA" id="ARBA00022958"/>
    </source>
</evidence>
<dbReference type="NCBIfam" id="NF007039">
    <property type="entry name" value="PRK09496.3-2"/>
    <property type="match status" value="1"/>
</dbReference>
<evidence type="ECO:0000259" key="7">
    <source>
        <dbReference type="PROSITE" id="PS51201"/>
    </source>
</evidence>
<dbReference type="Gene3D" id="3.30.70.1450">
    <property type="entry name" value="Regulator of K+ conductance, C-terminal domain"/>
    <property type="match status" value="2"/>
</dbReference>
<dbReference type="Gene3D" id="3.40.50.720">
    <property type="entry name" value="NAD(P)-binding Rossmann-like Domain"/>
    <property type="match status" value="2"/>
</dbReference>
<proteinExistence type="predicted"/>
<dbReference type="AlphaFoldDB" id="A0A8G2C872"/>
<dbReference type="SUPFAM" id="SSF51735">
    <property type="entry name" value="NAD(P)-binding Rossmann-fold domains"/>
    <property type="match status" value="2"/>
</dbReference>
<protein>
    <recommendedName>
        <fullName evidence="1">Trk system potassium uptake protein TrkA</fullName>
    </recommendedName>
</protein>
<keyword evidence="3" id="KW-0633">Potassium transport</keyword>
<dbReference type="InterPro" id="IPR003148">
    <property type="entry name" value="RCK_N"/>
</dbReference>
<gene>
    <name evidence="9" type="ORF">SAMN05660830_00552</name>
</gene>
<dbReference type="InterPro" id="IPR036291">
    <property type="entry name" value="NAD(P)-bd_dom_sf"/>
</dbReference>
<evidence type="ECO:0000256" key="1">
    <source>
        <dbReference type="ARBA" id="ARBA00017378"/>
    </source>
</evidence>